<dbReference type="AlphaFoldDB" id="A0AAW7MLX8"/>
<evidence type="ECO:0000313" key="8">
    <source>
        <dbReference type="Proteomes" id="UP001172791"/>
    </source>
</evidence>
<dbReference type="PANTHER" id="PTHR35535:SF2">
    <property type="entry name" value="DUF306 DOMAIN-CONTAINING PROTEIN"/>
    <property type="match status" value="1"/>
</dbReference>
<dbReference type="InterPro" id="IPR053147">
    <property type="entry name" value="Hsp_HslJ-like"/>
</dbReference>
<dbReference type="Proteomes" id="UP001172788">
    <property type="component" value="Unassembled WGS sequence"/>
</dbReference>
<feature type="transmembrane region" description="Helical" evidence="2">
    <location>
        <begin position="86"/>
        <end position="108"/>
    </location>
</feature>
<dbReference type="PANTHER" id="PTHR35535">
    <property type="entry name" value="HEAT SHOCK PROTEIN HSLJ"/>
    <property type="match status" value="1"/>
</dbReference>
<feature type="domain" description="DUF4377" evidence="4">
    <location>
        <begin position="266"/>
        <end position="341"/>
    </location>
</feature>
<dbReference type="Gene3D" id="2.40.128.270">
    <property type="match status" value="1"/>
</dbReference>
<dbReference type="Pfam" id="PF03724">
    <property type="entry name" value="META"/>
    <property type="match status" value="1"/>
</dbReference>
<evidence type="ECO:0000313" key="6">
    <source>
        <dbReference type="EMBL" id="MDN4578335.1"/>
    </source>
</evidence>
<protein>
    <recommendedName>
        <fullName evidence="9">META domain-containing protein</fullName>
    </recommendedName>
</protein>
<evidence type="ECO:0000313" key="5">
    <source>
        <dbReference type="EMBL" id="MDN4573793.1"/>
    </source>
</evidence>
<feature type="region of interest" description="Disordered" evidence="1">
    <location>
        <begin position="1"/>
        <end position="37"/>
    </location>
</feature>
<evidence type="ECO:0000256" key="1">
    <source>
        <dbReference type="SAM" id="MobiDB-lite"/>
    </source>
</evidence>
<accession>A0AAW7MLX8</accession>
<keyword evidence="2" id="KW-0812">Transmembrane</keyword>
<keyword evidence="7" id="KW-1185">Reference proteome</keyword>
<feature type="compositionally biased region" description="Basic and acidic residues" evidence="1">
    <location>
        <begin position="24"/>
        <end position="37"/>
    </location>
</feature>
<keyword evidence="2" id="KW-1133">Transmembrane helix</keyword>
<sequence>MRPARSTALLIGNRDAAARRRPTSTRESHRNDEARNCTDRHSVNLSWTQGCARRPPPPCAATLSLIVPSRHARQFHQDMIMTQRRLSFLPASFATYMATLLVPAAMLAGCAAPSGGAGPSQASPGAPAAATAPADILGTWQLMRWEGVDDLPSLPESRAINLTFNDKGAFSGSGGCNRIFGQYSVGPAKGQVSLQAPAATRMACPDSMAFEDRYLKTLPRVTRFERRDTQLILRTPNGETLTYASQTLLDRPVASAAKTEDRIVDVDSQMADCVGVAPRKCLRVRNADDSGKAPWELWYAHIDGFSWKPGVEYRVKIHGEPVVNPPADASSMRWTLVEVIRETPAR</sequence>
<dbReference type="InterPro" id="IPR038670">
    <property type="entry name" value="HslJ-like_sf"/>
</dbReference>
<dbReference type="EMBL" id="QAIC01000037">
    <property type="protein sequence ID" value="MDN4573793.1"/>
    <property type="molecule type" value="Genomic_DNA"/>
</dbReference>
<organism evidence="5 8">
    <name type="scientific">Pandoraea cepalis</name>
    <dbReference type="NCBI Taxonomy" id="2508294"/>
    <lineage>
        <taxon>Bacteria</taxon>
        <taxon>Pseudomonadati</taxon>
        <taxon>Pseudomonadota</taxon>
        <taxon>Betaproteobacteria</taxon>
        <taxon>Burkholderiales</taxon>
        <taxon>Burkholderiaceae</taxon>
        <taxon>Pandoraea</taxon>
    </lineage>
</organism>
<keyword evidence="2" id="KW-0472">Membrane</keyword>
<reference evidence="5" key="1">
    <citation type="submission" date="2018-04" db="EMBL/GenBank/DDBJ databases">
        <authorList>
            <person name="Jy Z."/>
        </authorList>
    </citation>
    <scope>NUCLEOTIDE SEQUENCE</scope>
    <source>
        <strain evidence="6">AS13</strain>
        <strain evidence="5">LA18</strain>
    </source>
</reference>
<proteinExistence type="predicted"/>
<gene>
    <name evidence="5" type="ORF">DBA34_11040</name>
    <name evidence="6" type="ORF">DBB29_09420</name>
</gene>
<dbReference type="Pfam" id="PF14302">
    <property type="entry name" value="DUF4377"/>
    <property type="match status" value="1"/>
</dbReference>
<evidence type="ECO:0000259" key="4">
    <source>
        <dbReference type="Pfam" id="PF14302"/>
    </source>
</evidence>
<evidence type="ECO:0000256" key="2">
    <source>
        <dbReference type="SAM" id="Phobius"/>
    </source>
</evidence>
<dbReference type="InterPro" id="IPR005184">
    <property type="entry name" value="DUF306_Meta_HslJ"/>
</dbReference>
<evidence type="ECO:0000259" key="3">
    <source>
        <dbReference type="Pfam" id="PF03724"/>
    </source>
</evidence>
<dbReference type="Proteomes" id="UP001172791">
    <property type="component" value="Unassembled WGS sequence"/>
</dbReference>
<evidence type="ECO:0000313" key="7">
    <source>
        <dbReference type="Proteomes" id="UP001172788"/>
    </source>
</evidence>
<dbReference type="InterPro" id="IPR025485">
    <property type="entry name" value="DUF4377"/>
</dbReference>
<dbReference type="EMBL" id="QAID01000035">
    <property type="protein sequence ID" value="MDN4578335.1"/>
    <property type="molecule type" value="Genomic_DNA"/>
</dbReference>
<evidence type="ECO:0008006" key="9">
    <source>
        <dbReference type="Google" id="ProtNLM"/>
    </source>
</evidence>
<feature type="domain" description="DUF306" evidence="3">
    <location>
        <begin position="138"/>
        <end position="242"/>
    </location>
</feature>
<comment type="caution">
    <text evidence="5">The sequence shown here is derived from an EMBL/GenBank/DDBJ whole genome shotgun (WGS) entry which is preliminary data.</text>
</comment>
<name>A0AAW7MLX8_9BURK</name>